<comment type="caution">
    <text evidence="3">The sequence shown here is derived from an EMBL/GenBank/DDBJ whole genome shotgun (WGS) entry which is preliminary data.</text>
</comment>
<feature type="transmembrane region" description="Helical" evidence="2">
    <location>
        <begin position="276"/>
        <end position="300"/>
    </location>
</feature>
<gene>
    <name evidence="3" type="ORF">Aau02nite_23930</name>
</gene>
<dbReference type="PANTHER" id="PTHR30503:SF3">
    <property type="entry name" value="INNER MEMBRANE PROTEIN YEDI"/>
    <property type="match status" value="1"/>
</dbReference>
<feature type="compositionally biased region" description="Basic and acidic residues" evidence="1">
    <location>
        <begin position="311"/>
        <end position="340"/>
    </location>
</feature>
<dbReference type="AlphaFoldDB" id="A0A919S746"/>
<keyword evidence="4" id="KW-1185">Reference proteome</keyword>
<feature type="compositionally biased region" description="Low complexity" evidence="1">
    <location>
        <begin position="367"/>
        <end position="376"/>
    </location>
</feature>
<accession>A0A919S746</accession>
<dbReference type="PANTHER" id="PTHR30503">
    <property type="entry name" value="INNER MEMBRANE PROTEIN YEDI"/>
    <property type="match status" value="1"/>
</dbReference>
<feature type="transmembrane region" description="Helical" evidence="2">
    <location>
        <begin position="76"/>
        <end position="94"/>
    </location>
</feature>
<reference evidence="3" key="1">
    <citation type="submission" date="2021-03" db="EMBL/GenBank/DDBJ databases">
        <title>Whole genome shotgun sequence of Actinoplanes auranticolor NBRC 12245.</title>
        <authorList>
            <person name="Komaki H."/>
            <person name="Tamura T."/>
        </authorList>
    </citation>
    <scope>NUCLEOTIDE SEQUENCE</scope>
    <source>
        <strain evidence="3">NBRC 12245</strain>
    </source>
</reference>
<feature type="region of interest" description="Disordered" evidence="1">
    <location>
        <begin position="308"/>
        <end position="383"/>
    </location>
</feature>
<organism evidence="3 4">
    <name type="scientific">Actinoplanes auranticolor</name>
    <dbReference type="NCBI Taxonomy" id="47988"/>
    <lineage>
        <taxon>Bacteria</taxon>
        <taxon>Bacillati</taxon>
        <taxon>Actinomycetota</taxon>
        <taxon>Actinomycetes</taxon>
        <taxon>Micromonosporales</taxon>
        <taxon>Micromonosporaceae</taxon>
        <taxon>Actinoplanes</taxon>
    </lineage>
</organism>
<sequence>MAGGLVALLDDVAVLARAAAASIDDVGVAAAKAGAKAAGVVIDDAAVTPQYVRSLAAERELPIIKRIALGSLRNKFLIILPAVLLLSQFVPWLLTPILMLGGAYLCYEGAEKVWARIAHHDAHGAGEQGTPDEKTLVSGAVRTDLILSAEIMVITLNEVIDEPFWSRLAILAVVAIVMTVAVYGAVALIVKMDDAGLRLSQSSGAVAAFGRGLVKAMPLVLTGLTVLGTAAMLWVGGHILLVGTDELGLHVLYDAVHHVEEAAHDATGALGGLVGWLVNTVASAILGLIVGALIVAVMTVTVHRRKAAHGTGHEADETPAGPHHEAKDETPAGTRLKAEDETAAGTRLKAEDETPAGTRLAAKDKTTTGTKDGTTAEPGTDSH</sequence>
<keyword evidence="2" id="KW-1133">Transmembrane helix</keyword>
<protein>
    <submittedName>
        <fullName evidence="3">ABC transporter</fullName>
    </submittedName>
</protein>
<feature type="transmembrane region" description="Helical" evidence="2">
    <location>
        <begin position="168"/>
        <end position="190"/>
    </location>
</feature>
<evidence type="ECO:0000256" key="1">
    <source>
        <dbReference type="SAM" id="MobiDB-lite"/>
    </source>
</evidence>
<dbReference type="EMBL" id="BOQL01000021">
    <property type="protein sequence ID" value="GIM66673.1"/>
    <property type="molecule type" value="Genomic_DNA"/>
</dbReference>
<feature type="transmembrane region" description="Helical" evidence="2">
    <location>
        <begin position="219"/>
        <end position="241"/>
    </location>
</feature>
<dbReference type="RefSeq" id="WP_246595071.1">
    <property type="nucleotide sequence ID" value="NZ_BAABEA010000019.1"/>
</dbReference>
<dbReference type="GO" id="GO:0005886">
    <property type="term" value="C:plasma membrane"/>
    <property type="evidence" value="ECO:0007669"/>
    <property type="project" value="TreeGrafter"/>
</dbReference>
<keyword evidence="2" id="KW-0472">Membrane</keyword>
<evidence type="ECO:0000256" key="2">
    <source>
        <dbReference type="SAM" id="Phobius"/>
    </source>
</evidence>
<name>A0A919S746_9ACTN</name>
<evidence type="ECO:0000313" key="4">
    <source>
        <dbReference type="Proteomes" id="UP000681340"/>
    </source>
</evidence>
<keyword evidence="2" id="KW-0812">Transmembrane</keyword>
<dbReference type="Pfam" id="PF05661">
    <property type="entry name" value="DUF808"/>
    <property type="match status" value="1"/>
</dbReference>
<evidence type="ECO:0000313" key="3">
    <source>
        <dbReference type="EMBL" id="GIM66673.1"/>
    </source>
</evidence>
<dbReference type="Proteomes" id="UP000681340">
    <property type="component" value="Unassembled WGS sequence"/>
</dbReference>
<proteinExistence type="predicted"/>
<dbReference type="InterPro" id="IPR008526">
    <property type="entry name" value="YedI"/>
</dbReference>